<keyword evidence="2" id="KW-1185">Reference proteome</keyword>
<dbReference type="Gramene" id="PRQ47346">
    <property type="protein sequence ID" value="PRQ47346"/>
    <property type="gene ID" value="RchiOBHm_Chr2g0098671"/>
</dbReference>
<evidence type="ECO:0000313" key="2">
    <source>
        <dbReference type="Proteomes" id="UP000238479"/>
    </source>
</evidence>
<proteinExistence type="predicted"/>
<comment type="caution">
    <text evidence="1">The sequence shown here is derived from an EMBL/GenBank/DDBJ whole genome shotgun (WGS) entry which is preliminary data.</text>
</comment>
<name>A0A2P6RLN5_ROSCH</name>
<dbReference type="EMBL" id="PDCK01000040">
    <property type="protein sequence ID" value="PRQ47346.1"/>
    <property type="molecule type" value="Genomic_DNA"/>
</dbReference>
<dbReference type="AlphaFoldDB" id="A0A2P6RLN5"/>
<sequence>MNSVMTTLPLLVSSKSRLPRSVVLSVSGHLPCCSVATKREGLINSLEERGTVLI</sequence>
<accession>A0A2P6RLN5</accession>
<evidence type="ECO:0000313" key="1">
    <source>
        <dbReference type="EMBL" id="PRQ47346.1"/>
    </source>
</evidence>
<dbReference type="Proteomes" id="UP000238479">
    <property type="component" value="Chromosome 2"/>
</dbReference>
<reference evidence="1 2" key="1">
    <citation type="journal article" date="2018" name="Nat. Genet.">
        <title>The Rosa genome provides new insights in the design of modern roses.</title>
        <authorList>
            <person name="Bendahmane M."/>
        </authorList>
    </citation>
    <scope>NUCLEOTIDE SEQUENCE [LARGE SCALE GENOMIC DNA]</scope>
    <source>
        <strain evidence="2">cv. Old Blush</strain>
    </source>
</reference>
<organism evidence="1 2">
    <name type="scientific">Rosa chinensis</name>
    <name type="common">China rose</name>
    <dbReference type="NCBI Taxonomy" id="74649"/>
    <lineage>
        <taxon>Eukaryota</taxon>
        <taxon>Viridiplantae</taxon>
        <taxon>Streptophyta</taxon>
        <taxon>Embryophyta</taxon>
        <taxon>Tracheophyta</taxon>
        <taxon>Spermatophyta</taxon>
        <taxon>Magnoliopsida</taxon>
        <taxon>eudicotyledons</taxon>
        <taxon>Gunneridae</taxon>
        <taxon>Pentapetalae</taxon>
        <taxon>rosids</taxon>
        <taxon>fabids</taxon>
        <taxon>Rosales</taxon>
        <taxon>Rosaceae</taxon>
        <taxon>Rosoideae</taxon>
        <taxon>Rosoideae incertae sedis</taxon>
        <taxon>Rosa</taxon>
    </lineage>
</organism>
<protein>
    <submittedName>
        <fullName evidence="1">Uncharacterized protein</fullName>
    </submittedName>
</protein>
<gene>
    <name evidence="1" type="ORF">RchiOBHm_Chr2g0098671</name>
</gene>